<dbReference type="Proteomes" id="UP000434172">
    <property type="component" value="Unassembled WGS sequence"/>
</dbReference>
<dbReference type="EMBL" id="WOWK01000138">
    <property type="protein sequence ID" value="KAF0317094.1"/>
    <property type="molecule type" value="Genomic_DNA"/>
</dbReference>
<protein>
    <submittedName>
        <fullName evidence="2">Uncharacterized protein</fullName>
    </submittedName>
</protein>
<dbReference type="OrthoDB" id="4837905at2759"/>
<feature type="region of interest" description="Disordered" evidence="1">
    <location>
        <begin position="1"/>
        <end position="47"/>
    </location>
</feature>
<dbReference type="AlphaFoldDB" id="A0A8H3ZEX5"/>
<accession>A0A8H3ZEX5</accession>
<organism evidence="2 3">
    <name type="scientific">Colletotrichum asianum</name>
    <dbReference type="NCBI Taxonomy" id="702518"/>
    <lineage>
        <taxon>Eukaryota</taxon>
        <taxon>Fungi</taxon>
        <taxon>Dikarya</taxon>
        <taxon>Ascomycota</taxon>
        <taxon>Pezizomycotina</taxon>
        <taxon>Sordariomycetes</taxon>
        <taxon>Hypocreomycetidae</taxon>
        <taxon>Glomerellales</taxon>
        <taxon>Glomerellaceae</taxon>
        <taxon>Colletotrichum</taxon>
        <taxon>Colletotrichum gloeosporioides species complex</taxon>
    </lineage>
</organism>
<feature type="compositionally biased region" description="Basic and acidic residues" evidence="1">
    <location>
        <begin position="255"/>
        <end position="266"/>
    </location>
</feature>
<evidence type="ECO:0000256" key="1">
    <source>
        <dbReference type="SAM" id="MobiDB-lite"/>
    </source>
</evidence>
<feature type="non-terminal residue" evidence="2">
    <location>
        <position position="1"/>
    </location>
</feature>
<reference evidence="2 3" key="1">
    <citation type="submission" date="2019-12" db="EMBL/GenBank/DDBJ databases">
        <title>A genome sequence resource for the geographically widespread anthracnose pathogen Colletotrichum asianum.</title>
        <authorList>
            <person name="Meng Y."/>
        </authorList>
    </citation>
    <scope>NUCLEOTIDE SEQUENCE [LARGE SCALE GENOMIC DNA]</scope>
    <source>
        <strain evidence="2 3">ICMP 18580</strain>
    </source>
</reference>
<sequence>RPVLPVMLPFSPASVAKRQRPDPAPDHEEIARDAAEDHEMDDGMDDTDFRFFDIDTEPGTRARKVAVPRDTGSDDDFECNSRPPSALDLDSGDVEAWHPYIQERLHQLEDIIRDFRILSEQQRTIDESTDITRRCLHENLIMRVHSEGAELNFALGQTDEIRYNFPMMDKANSEALTTWRTQWQKRRMLRGLVREASKALSDCYRSLSTEIDARVDSVVESVMPARLESARQKLERAIGSQGNKRVKFPPRVRREKPDKRQKGETS</sequence>
<name>A0A8H3ZEX5_9PEZI</name>
<keyword evidence="3" id="KW-1185">Reference proteome</keyword>
<feature type="region of interest" description="Disordered" evidence="1">
    <location>
        <begin position="235"/>
        <end position="266"/>
    </location>
</feature>
<feature type="compositionally biased region" description="Basic and acidic residues" evidence="1">
    <location>
        <begin position="19"/>
        <end position="37"/>
    </location>
</feature>
<feature type="compositionally biased region" description="Basic residues" evidence="1">
    <location>
        <begin position="244"/>
        <end position="254"/>
    </location>
</feature>
<feature type="region of interest" description="Disordered" evidence="1">
    <location>
        <begin position="66"/>
        <end position="85"/>
    </location>
</feature>
<evidence type="ECO:0000313" key="3">
    <source>
        <dbReference type="Proteomes" id="UP000434172"/>
    </source>
</evidence>
<comment type="caution">
    <text evidence="2">The sequence shown here is derived from an EMBL/GenBank/DDBJ whole genome shotgun (WGS) entry which is preliminary data.</text>
</comment>
<proteinExistence type="predicted"/>
<evidence type="ECO:0000313" key="2">
    <source>
        <dbReference type="EMBL" id="KAF0317094.1"/>
    </source>
</evidence>
<gene>
    <name evidence="2" type="ORF">GQ607_015681</name>
</gene>